<evidence type="ECO:0000256" key="2">
    <source>
        <dbReference type="ARBA" id="ARBA00004429"/>
    </source>
</evidence>
<dbReference type="CDD" id="cd16922">
    <property type="entry name" value="HATPase_EvgS-ArcB-TorS-like"/>
    <property type="match status" value="1"/>
</dbReference>
<keyword evidence="8 16" id="KW-0812">Transmembrane</keyword>
<evidence type="ECO:0000259" key="17">
    <source>
        <dbReference type="PROSITE" id="PS50109"/>
    </source>
</evidence>
<dbReference type="InterPro" id="IPR004358">
    <property type="entry name" value="Sig_transdc_His_kin-like_C"/>
</dbReference>
<protein>
    <recommendedName>
        <fullName evidence="3">histidine kinase</fullName>
        <ecNumber evidence="3">2.7.13.3</ecNumber>
    </recommendedName>
</protein>
<gene>
    <name evidence="20" type="ORF">CSC94_07040</name>
</gene>
<dbReference type="SUPFAM" id="SSF55874">
    <property type="entry name" value="ATPase domain of HSP90 chaperone/DNA topoisomerase II/histidine kinase"/>
    <property type="match status" value="1"/>
</dbReference>
<dbReference type="Proteomes" id="UP000221168">
    <property type="component" value="Unassembled WGS sequence"/>
</dbReference>
<evidence type="ECO:0000256" key="8">
    <source>
        <dbReference type="ARBA" id="ARBA00022692"/>
    </source>
</evidence>
<dbReference type="SUPFAM" id="SSF47384">
    <property type="entry name" value="Homodimeric domain of signal transducing histidine kinase"/>
    <property type="match status" value="1"/>
</dbReference>
<keyword evidence="4" id="KW-1003">Cell membrane</keyword>
<dbReference type="PANTHER" id="PTHR43047:SF64">
    <property type="entry name" value="HISTIDINE KINASE CONTAINING CHEY-HOMOLOGOUS RECEIVER DOMAIN AND PAS DOMAIN-RELATED"/>
    <property type="match status" value="1"/>
</dbReference>
<dbReference type="SMART" id="SM00387">
    <property type="entry name" value="HATPase_c"/>
    <property type="match status" value="1"/>
</dbReference>
<dbReference type="EC" id="2.7.13.3" evidence="3"/>
<proteinExistence type="predicted"/>
<dbReference type="InterPro" id="IPR005467">
    <property type="entry name" value="His_kinase_dom"/>
</dbReference>
<dbReference type="GO" id="GO:0000155">
    <property type="term" value="F:phosphorelay sensor kinase activity"/>
    <property type="evidence" value="ECO:0007669"/>
    <property type="project" value="InterPro"/>
</dbReference>
<evidence type="ECO:0000256" key="5">
    <source>
        <dbReference type="ARBA" id="ARBA00022519"/>
    </source>
</evidence>
<dbReference type="SMART" id="SM00388">
    <property type="entry name" value="HisKA"/>
    <property type="match status" value="1"/>
</dbReference>
<feature type="transmembrane region" description="Helical" evidence="16">
    <location>
        <begin position="183"/>
        <end position="203"/>
    </location>
</feature>
<dbReference type="Pfam" id="PF00512">
    <property type="entry name" value="HisKA"/>
    <property type="match status" value="1"/>
</dbReference>
<dbReference type="Gene3D" id="3.40.50.2300">
    <property type="match status" value="1"/>
</dbReference>
<comment type="catalytic activity">
    <reaction evidence="1">
        <text>ATP + protein L-histidine = ADP + protein N-phospho-L-histidine.</text>
        <dbReference type="EC" id="2.7.13.3"/>
    </reaction>
</comment>
<keyword evidence="10" id="KW-0067">ATP-binding</keyword>
<evidence type="ECO:0000256" key="13">
    <source>
        <dbReference type="ARBA" id="ARBA00023136"/>
    </source>
</evidence>
<evidence type="ECO:0000256" key="12">
    <source>
        <dbReference type="ARBA" id="ARBA00023012"/>
    </source>
</evidence>
<dbReference type="PROSITE" id="PS50110">
    <property type="entry name" value="RESPONSE_REGULATORY"/>
    <property type="match status" value="1"/>
</dbReference>
<feature type="domain" description="HPt" evidence="19">
    <location>
        <begin position="652"/>
        <end position="746"/>
    </location>
</feature>
<organism evidence="20 21">
    <name type="scientific">Zhengella mangrovi</name>
    <dbReference type="NCBI Taxonomy" id="1982044"/>
    <lineage>
        <taxon>Bacteria</taxon>
        <taxon>Pseudomonadati</taxon>
        <taxon>Pseudomonadota</taxon>
        <taxon>Alphaproteobacteria</taxon>
        <taxon>Hyphomicrobiales</taxon>
        <taxon>Notoacmeibacteraceae</taxon>
        <taxon>Zhengella</taxon>
    </lineage>
</organism>
<dbReference type="CDD" id="cd17546">
    <property type="entry name" value="REC_hyHK_CKI1_RcsC-like"/>
    <property type="match status" value="1"/>
</dbReference>
<dbReference type="Pfam" id="PF01627">
    <property type="entry name" value="Hpt"/>
    <property type="match status" value="1"/>
</dbReference>
<reference evidence="20 21" key="1">
    <citation type="submission" date="2017-10" db="EMBL/GenBank/DDBJ databases">
        <title>Sedimentibacterium mangrovi gen. nov., sp. nov., a novel member of family Phyllobacteriacea isolated from mangrove sediment.</title>
        <authorList>
            <person name="Liao H."/>
            <person name="Tian Y."/>
        </authorList>
    </citation>
    <scope>NUCLEOTIDE SEQUENCE [LARGE SCALE GENOMIC DNA]</scope>
    <source>
        <strain evidence="20 21">X9-2-2</strain>
    </source>
</reference>
<evidence type="ECO:0000256" key="14">
    <source>
        <dbReference type="PROSITE-ProRule" id="PRU00110"/>
    </source>
</evidence>
<evidence type="ECO:0000256" key="6">
    <source>
        <dbReference type="ARBA" id="ARBA00022553"/>
    </source>
</evidence>
<dbReference type="OrthoDB" id="9810730at2"/>
<sequence>MMAGSRRIHAAVRALLLLFLVILVGSAAHAYVELQKIEDQSRYRIPENTIWAAAQGEIELNRTLTQLAEIANGSEVDSAMPLSLQFDLLWSRARLFQVGDLAATVRDDPDLAAIFDRYFKDLEAADRDVNAAGNGDGAAAGRMLGLLAPYRDSIRKLTMASLKSDRLERETLSRNHDLIEQQVSRFGTAAAILLVLMLAYLILGERRARLLLIDSTKVRENLEEIRLRAEKQAEQMRILARKATTASQAKSEFLAMMSHDIRTPLNAIIGLSEIMEREERDPEKSQRLATVLRASEGLLSLINDILDLTRLEVGKLRLEPREFSPADLLREIVDVTAVLASRNRNRISVRIDDHLPDTLIGDRDRIRQVLMNLVGNANKFTKNGDVLVRIDCAPQSNGNTRVRFSVSDNGQGISESLRKRLFQPFEQGENSRAVQGGSSGLGLAISQRLVRLMGGTIDLESAPGEGSEFSFQLELAVGDHGALKSGGTAVSGAFDLAGKTVLVVDDTSTSLLVAETMFRKFGADVETASCGEEAIEIGRDRAFDLVVLDVQMPGMDGPSTMKAMKAAGACGGAIYVALTAQSFPRDKARLMKAGFDAYISKPVRMRDIEAALVPFLGSIPVQAKRSADPAAVPEKDDLLDAEFLTVMTEDVGEATMRILLNQVEAEVEASINRLEEAAANGDRVQAVKAAHRMAGLLGQFAIERAANLARQIENAPDEALRTEQVQAAADMARRGLRALRMYLHCERLNETERVA</sequence>
<dbReference type="Pfam" id="PF00072">
    <property type="entry name" value="Response_reg"/>
    <property type="match status" value="1"/>
</dbReference>
<evidence type="ECO:0000256" key="1">
    <source>
        <dbReference type="ARBA" id="ARBA00000085"/>
    </source>
</evidence>
<dbReference type="PANTHER" id="PTHR43047">
    <property type="entry name" value="TWO-COMPONENT HISTIDINE PROTEIN KINASE"/>
    <property type="match status" value="1"/>
</dbReference>
<keyword evidence="13 16" id="KW-0472">Membrane</keyword>
<evidence type="ECO:0000259" key="18">
    <source>
        <dbReference type="PROSITE" id="PS50110"/>
    </source>
</evidence>
<feature type="domain" description="Histidine kinase" evidence="17">
    <location>
        <begin position="256"/>
        <end position="477"/>
    </location>
</feature>
<evidence type="ECO:0000256" key="16">
    <source>
        <dbReference type="SAM" id="Phobius"/>
    </source>
</evidence>
<dbReference type="CDD" id="cd00082">
    <property type="entry name" value="HisKA"/>
    <property type="match status" value="1"/>
</dbReference>
<dbReference type="InterPro" id="IPR008207">
    <property type="entry name" value="Sig_transdc_His_kin_Hpt_dom"/>
</dbReference>
<dbReference type="SUPFAM" id="SSF52172">
    <property type="entry name" value="CheY-like"/>
    <property type="match status" value="1"/>
</dbReference>
<comment type="caution">
    <text evidence="20">The sequence shown here is derived from an EMBL/GenBank/DDBJ whole genome shotgun (WGS) entry which is preliminary data.</text>
</comment>
<dbReference type="SUPFAM" id="SSF47226">
    <property type="entry name" value="Histidine-containing phosphotransfer domain, HPT domain"/>
    <property type="match status" value="1"/>
</dbReference>
<dbReference type="FunFam" id="3.30.565.10:FF:000010">
    <property type="entry name" value="Sensor histidine kinase RcsC"/>
    <property type="match status" value="1"/>
</dbReference>
<keyword evidence="11 16" id="KW-1133">Transmembrane helix</keyword>
<dbReference type="PRINTS" id="PR00344">
    <property type="entry name" value="BCTRLSENSOR"/>
</dbReference>
<name>A0A2G1QQE7_9HYPH</name>
<accession>A0A2G1QQE7</accession>
<feature type="modified residue" description="Phosphohistidine" evidence="14">
    <location>
        <position position="691"/>
    </location>
</feature>
<evidence type="ECO:0000256" key="7">
    <source>
        <dbReference type="ARBA" id="ARBA00022679"/>
    </source>
</evidence>
<keyword evidence="5" id="KW-0997">Cell inner membrane</keyword>
<feature type="domain" description="Response regulatory" evidence="18">
    <location>
        <begin position="500"/>
        <end position="616"/>
    </location>
</feature>
<dbReference type="InterPro" id="IPR036641">
    <property type="entry name" value="HPT_dom_sf"/>
</dbReference>
<evidence type="ECO:0000256" key="3">
    <source>
        <dbReference type="ARBA" id="ARBA00012438"/>
    </source>
</evidence>
<dbReference type="PROSITE" id="PS50894">
    <property type="entry name" value="HPT"/>
    <property type="match status" value="1"/>
</dbReference>
<dbReference type="InterPro" id="IPR036097">
    <property type="entry name" value="HisK_dim/P_sf"/>
</dbReference>
<dbReference type="InterPro" id="IPR003594">
    <property type="entry name" value="HATPase_dom"/>
</dbReference>
<evidence type="ECO:0000259" key="19">
    <source>
        <dbReference type="PROSITE" id="PS50894"/>
    </source>
</evidence>
<evidence type="ECO:0000256" key="11">
    <source>
        <dbReference type="ARBA" id="ARBA00022989"/>
    </source>
</evidence>
<dbReference type="Pfam" id="PF02518">
    <property type="entry name" value="HATPase_c"/>
    <property type="match status" value="1"/>
</dbReference>
<evidence type="ECO:0000256" key="4">
    <source>
        <dbReference type="ARBA" id="ARBA00022475"/>
    </source>
</evidence>
<dbReference type="PROSITE" id="PS50109">
    <property type="entry name" value="HIS_KIN"/>
    <property type="match status" value="1"/>
</dbReference>
<dbReference type="InterPro" id="IPR036890">
    <property type="entry name" value="HATPase_C_sf"/>
</dbReference>
<dbReference type="AlphaFoldDB" id="A0A2G1QQE7"/>
<dbReference type="EMBL" id="PDVP01000003">
    <property type="protein sequence ID" value="PHP67458.1"/>
    <property type="molecule type" value="Genomic_DNA"/>
</dbReference>
<keyword evidence="12" id="KW-0902">Two-component regulatory system</keyword>
<evidence type="ECO:0000256" key="9">
    <source>
        <dbReference type="ARBA" id="ARBA00022777"/>
    </source>
</evidence>
<keyword evidence="6 15" id="KW-0597">Phosphoprotein</keyword>
<keyword evidence="10" id="KW-0547">Nucleotide-binding</keyword>
<keyword evidence="21" id="KW-1185">Reference proteome</keyword>
<keyword evidence="7" id="KW-0808">Transferase</keyword>
<dbReference type="SMART" id="SM00448">
    <property type="entry name" value="REC"/>
    <property type="match status" value="1"/>
</dbReference>
<dbReference type="GO" id="GO:0005886">
    <property type="term" value="C:plasma membrane"/>
    <property type="evidence" value="ECO:0007669"/>
    <property type="project" value="UniProtKB-SubCell"/>
</dbReference>
<dbReference type="Gene3D" id="3.30.565.10">
    <property type="entry name" value="Histidine kinase-like ATPase, C-terminal domain"/>
    <property type="match status" value="1"/>
</dbReference>
<keyword evidence="9" id="KW-0418">Kinase</keyword>
<dbReference type="InterPro" id="IPR003661">
    <property type="entry name" value="HisK_dim/P_dom"/>
</dbReference>
<evidence type="ECO:0000313" key="21">
    <source>
        <dbReference type="Proteomes" id="UP000221168"/>
    </source>
</evidence>
<dbReference type="RefSeq" id="WP_099305356.1">
    <property type="nucleotide sequence ID" value="NZ_PDVP01000003.1"/>
</dbReference>
<evidence type="ECO:0000256" key="10">
    <source>
        <dbReference type="ARBA" id="ARBA00022840"/>
    </source>
</evidence>
<evidence type="ECO:0000313" key="20">
    <source>
        <dbReference type="EMBL" id="PHP67458.1"/>
    </source>
</evidence>
<evidence type="ECO:0000256" key="15">
    <source>
        <dbReference type="PROSITE-ProRule" id="PRU00169"/>
    </source>
</evidence>
<dbReference type="Gene3D" id="1.20.120.160">
    <property type="entry name" value="HPT domain"/>
    <property type="match status" value="1"/>
</dbReference>
<dbReference type="Gene3D" id="1.10.287.130">
    <property type="match status" value="1"/>
</dbReference>
<dbReference type="InterPro" id="IPR001789">
    <property type="entry name" value="Sig_transdc_resp-reg_receiver"/>
</dbReference>
<feature type="modified residue" description="4-aspartylphosphate" evidence="15">
    <location>
        <position position="549"/>
    </location>
</feature>
<dbReference type="InterPro" id="IPR011006">
    <property type="entry name" value="CheY-like_superfamily"/>
</dbReference>
<comment type="subcellular location">
    <subcellularLocation>
        <location evidence="2">Cell inner membrane</location>
        <topology evidence="2">Multi-pass membrane protein</topology>
    </subcellularLocation>
</comment>